<proteinExistence type="predicted"/>
<dbReference type="SUPFAM" id="SSF53041">
    <property type="entry name" value="Resolvase-like"/>
    <property type="match status" value="1"/>
</dbReference>
<protein>
    <recommendedName>
        <fullName evidence="3">Resolvase/invertase-type recombinase catalytic domain-containing protein</fullName>
    </recommendedName>
</protein>
<sequence length="182" mass="20835">MQNNKCVLYTRVSKNDESQNPENQKEPLKNFAGLLGLEIVGEYVDMASGGNSNRPKFQEMLKDARERKFGTILVWSLDRFSREGISNTLHYLEELKRSGVALKSLQESWLDTSDNGMGQLLIAIFSWVAKQERERISERTKAGLVRAKANGKLLGRRFGSKDKGRRKKSGYLLRWQNKKVLI</sequence>
<reference evidence="4 5" key="1">
    <citation type="journal article" date="2016" name="Nat. Commun.">
        <title>Thousands of microbial genomes shed light on interconnected biogeochemical processes in an aquifer system.</title>
        <authorList>
            <person name="Anantharaman K."/>
            <person name="Brown C.T."/>
            <person name="Hug L.A."/>
            <person name="Sharon I."/>
            <person name="Castelle C.J."/>
            <person name="Probst A.J."/>
            <person name="Thomas B.C."/>
            <person name="Singh A."/>
            <person name="Wilkins M.J."/>
            <person name="Karaoz U."/>
            <person name="Brodie E.L."/>
            <person name="Williams K.H."/>
            <person name="Hubbard S.S."/>
            <person name="Banfield J.F."/>
        </authorList>
    </citation>
    <scope>NUCLEOTIDE SEQUENCE [LARGE SCALE GENOMIC DNA]</scope>
</reference>
<evidence type="ECO:0000256" key="1">
    <source>
        <dbReference type="ARBA" id="ARBA00023125"/>
    </source>
</evidence>
<dbReference type="PANTHER" id="PTHR30461">
    <property type="entry name" value="DNA-INVERTASE FROM LAMBDOID PROPHAGE"/>
    <property type="match status" value="1"/>
</dbReference>
<dbReference type="InterPro" id="IPR050639">
    <property type="entry name" value="SSR_resolvase"/>
</dbReference>
<dbReference type="InterPro" id="IPR006119">
    <property type="entry name" value="Resolv_N"/>
</dbReference>
<keyword evidence="2" id="KW-0233">DNA recombination</keyword>
<dbReference type="AlphaFoldDB" id="A0A1G2JKQ1"/>
<dbReference type="GO" id="GO:0003677">
    <property type="term" value="F:DNA binding"/>
    <property type="evidence" value="ECO:0007669"/>
    <property type="project" value="UniProtKB-KW"/>
</dbReference>
<accession>A0A1G2JKQ1</accession>
<keyword evidence="1" id="KW-0238">DNA-binding</keyword>
<dbReference type="Pfam" id="PF00239">
    <property type="entry name" value="Resolvase"/>
    <property type="match status" value="1"/>
</dbReference>
<evidence type="ECO:0000259" key="3">
    <source>
        <dbReference type="PROSITE" id="PS51736"/>
    </source>
</evidence>
<name>A0A1G2JKQ1_9BACT</name>
<dbReference type="PANTHER" id="PTHR30461:SF2">
    <property type="entry name" value="SERINE RECOMBINASE PINE-RELATED"/>
    <property type="match status" value="1"/>
</dbReference>
<dbReference type="InterPro" id="IPR036162">
    <property type="entry name" value="Resolvase-like_N_sf"/>
</dbReference>
<evidence type="ECO:0000313" key="5">
    <source>
        <dbReference type="Proteomes" id="UP000178935"/>
    </source>
</evidence>
<organism evidence="4 5">
    <name type="scientific">Candidatus Staskawiczbacteria bacterium RIFOXYD1_FULL_32_13</name>
    <dbReference type="NCBI Taxonomy" id="1802234"/>
    <lineage>
        <taxon>Bacteria</taxon>
        <taxon>Candidatus Staskawicziibacteriota</taxon>
    </lineage>
</organism>
<dbReference type="CDD" id="cd03768">
    <property type="entry name" value="SR_ResInv"/>
    <property type="match status" value="1"/>
</dbReference>
<dbReference type="EMBL" id="MHPU01000039">
    <property type="protein sequence ID" value="OGZ87705.1"/>
    <property type="molecule type" value="Genomic_DNA"/>
</dbReference>
<comment type="caution">
    <text evidence="4">The sequence shown here is derived from an EMBL/GenBank/DDBJ whole genome shotgun (WGS) entry which is preliminary data.</text>
</comment>
<evidence type="ECO:0000256" key="2">
    <source>
        <dbReference type="ARBA" id="ARBA00023172"/>
    </source>
</evidence>
<feature type="domain" description="Resolvase/invertase-type recombinase catalytic" evidence="3">
    <location>
        <begin position="5"/>
        <end position="151"/>
    </location>
</feature>
<dbReference type="GO" id="GO:0000150">
    <property type="term" value="F:DNA strand exchange activity"/>
    <property type="evidence" value="ECO:0007669"/>
    <property type="project" value="InterPro"/>
</dbReference>
<dbReference type="SMART" id="SM00857">
    <property type="entry name" value="Resolvase"/>
    <property type="match status" value="1"/>
</dbReference>
<gene>
    <name evidence="4" type="ORF">A2561_03365</name>
</gene>
<evidence type="ECO:0000313" key="4">
    <source>
        <dbReference type="EMBL" id="OGZ87705.1"/>
    </source>
</evidence>
<dbReference type="Gene3D" id="3.40.50.1390">
    <property type="entry name" value="Resolvase, N-terminal catalytic domain"/>
    <property type="match status" value="1"/>
</dbReference>
<dbReference type="Proteomes" id="UP000178935">
    <property type="component" value="Unassembled WGS sequence"/>
</dbReference>
<dbReference type="PROSITE" id="PS51736">
    <property type="entry name" value="RECOMBINASES_3"/>
    <property type="match status" value="1"/>
</dbReference>